<feature type="transmembrane region" description="Helical" evidence="5">
    <location>
        <begin position="266"/>
        <end position="285"/>
    </location>
</feature>
<keyword evidence="7" id="KW-1185">Reference proteome</keyword>
<evidence type="ECO:0000256" key="1">
    <source>
        <dbReference type="ARBA" id="ARBA00004141"/>
    </source>
</evidence>
<reference evidence="6 7" key="1">
    <citation type="submission" date="2021-04" db="EMBL/GenBank/DDBJ databases">
        <authorList>
            <person name="Bliznina A."/>
        </authorList>
    </citation>
    <scope>NUCLEOTIDE SEQUENCE [LARGE SCALE GENOMIC DNA]</scope>
</reference>
<dbReference type="EMBL" id="OU015568">
    <property type="protein sequence ID" value="CAG5079029.1"/>
    <property type="molecule type" value="Genomic_DNA"/>
</dbReference>
<evidence type="ECO:0000313" key="6">
    <source>
        <dbReference type="EMBL" id="CAG5079029.1"/>
    </source>
</evidence>
<evidence type="ECO:0000256" key="2">
    <source>
        <dbReference type="ARBA" id="ARBA00022692"/>
    </source>
</evidence>
<dbReference type="Pfam" id="PF00002">
    <property type="entry name" value="7tm_2"/>
    <property type="match status" value="1"/>
</dbReference>
<evidence type="ECO:0000256" key="5">
    <source>
        <dbReference type="SAM" id="Phobius"/>
    </source>
</evidence>
<feature type="transmembrane region" description="Helical" evidence="5">
    <location>
        <begin position="155"/>
        <end position="175"/>
    </location>
</feature>
<keyword evidence="4 5" id="KW-0472">Membrane</keyword>
<accession>A0ABN7RQ40</accession>
<dbReference type="InterPro" id="IPR000832">
    <property type="entry name" value="GPCR_2_secretin-like"/>
</dbReference>
<feature type="transmembrane region" description="Helical" evidence="5">
    <location>
        <begin position="408"/>
        <end position="425"/>
    </location>
</feature>
<feature type="transmembrane region" description="Helical" evidence="5">
    <location>
        <begin position="371"/>
        <end position="388"/>
    </location>
</feature>
<organism evidence="6 7">
    <name type="scientific">Oikopleura dioica</name>
    <name type="common">Tunicate</name>
    <dbReference type="NCBI Taxonomy" id="34765"/>
    <lineage>
        <taxon>Eukaryota</taxon>
        <taxon>Metazoa</taxon>
        <taxon>Chordata</taxon>
        <taxon>Tunicata</taxon>
        <taxon>Appendicularia</taxon>
        <taxon>Copelata</taxon>
        <taxon>Oikopleuridae</taxon>
        <taxon>Oikopleura</taxon>
    </lineage>
</organism>
<gene>
    <name evidence="6" type="ORF">OKIOD_LOCUS709</name>
</gene>
<evidence type="ECO:0000256" key="3">
    <source>
        <dbReference type="ARBA" id="ARBA00022989"/>
    </source>
</evidence>
<proteinExistence type="predicted"/>
<comment type="subcellular location">
    <subcellularLocation>
        <location evidence="1">Membrane</location>
        <topology evidence="1">Multi-pass membrane protein</topology>
    </subcellularLocation>
</comment>
<keyword evidence="2 5" id="KW-0812">Transmembrane</keyword>
<evidence type="ECO:0000256" key="4">
    <source>
        <dbReference type="ARBA" id="ARBA00023136"/>
    </source>
</evidence>
<feature type="transmembrane region" description="Helical" evidence="5">
    <location>
        <begin position="326"/>
        <end position="350"/>
    </location>
</feature>
<name>A0ABN7RQ40_OIKDI</name>
<sequence length="459" mass="52693">MSLNETEFGEFKDKMAEYISSDPFHESLLRSKMDEKEEMASLLRDSFVLIKNSSLNPIEKNQIVMLQNQALSFKKAFNCLKNDMEKLKTNDSIGCLPFYDPLMNICCQSDQSFCETRCNSSICVEKEGQPRNCVNGHWIESQPEASISFQNSDKIAFALMALSIILLALLLFVFCNRMRQNRLGQTTRLKVHCHLVASMLAWYLSSVLKTLIHHHLASESSIVFDPAALESILPQTGQFLLDKELDSQRFNPSFVEKMVSIQKSCIIADFLSHFFWLAVITWSFIEALQLLYVYHFSIFEESEAPTEDTLVLSKCSLDGNVKCDLFLNFLPINLMLCTGFLALITLLINITRLSLRVNRCRSEIFLKNAKSVLSLIVLFGIVHLVVFFHFDARWWSAFINILESTQGIFMTLFWGILTSEFRSFFKDKIRRRSVRNSINTNNPKTASVILQVERACQLH</sequence>
<evidence type="ECO:0000313" key="7">
    <source>
        <dbReference type="Proteomes" id="UP001158576"/>
    </source>
</evidence>
<keyword evidence="3 5" id="KW-1133">Transmembrane helix</keyword>
<dbReference type="Gene3D" id="1.20.1070.10">
    <property type="entry name" value="Rhodopsin 7-helix transmembrane proteins"/>
    <property type="match status" value="2"/>
</dbReference>
<dbReference type="Proteomes" id="UP001158576">
    <property type="component" value="Chromosome PAR"/>
</dbReference>
<protein>
    <submittedName>
        <fullName evidence="6">Oidioi.mRNA.OKI2018_I69.PAR.g9151.t1.cds</fullName>
    </submittedName>
</protein>